<feature type="non-terminal residue" evidence="1">
    <location>
        <position position="91"/>
    </location>
</feature>
<dbReference type="EMBL" id="CAJVPU010024365">
    <property type="protein sequence ID" value="CAG8692134.1"/>
    <property type="molecule type" value="Genomic_DNA"/>
</dbReference>
<proteinExistence type="predicted"/>
<name>A0ACA9P762_9GLOM</name>
<reference evidence="1" key="1">
    <citation type="submission" date="2021-06" db="EMBL/GenBank/DDBJ databases">
        <authorList>
            <person name="Kallberg Y."/>
            <person name="Tangrot J."/>
            <person name="Rosling A."/>
        </authorList>
    </citation>
    <scope>NUCLEOTIDE SEQUENCE</scope>
    <source>
        <strain evidence="1">IL203A</strain>
    </source>
</reference>
<evidence type="ECO:0000313" key="1">
    <source>
        <dbReference type="EMBL" id="CAG8692134.1"/>
    </source>
</evidence>
<sequence>MHRFLKRSETRKQLEDENSFPKPTTNNTLPSLPSPTRTSLIMPTLTKRFSVLRRGETTLDTNDKESDSTDIQVSDTTKTYNINSSQLQKKP</sequence>
<dbReference type="Proteomes" id="UP000789702">
    <property type="component" value="Unassembled WGS sequence"/>
</dbReference>
<gene>
    <name evidence="1" type="ORF">DHETER_LOCUS11308</name>
</gene>
<organism evidence="1 2">
    <name type="scientific">Dentiscutata heterogama</name>
    <dbReference type="NCBI Taxonomy" id="1316150"/>
    <lineage>
        <taxon>Eukaryota</taxon>
        <taxon>Fungi</taxon>
        <taxon>Fungi incertae sedis</taxon>
        <taxon>Mucoromycota</taxon>
        <taxon>Glomeromycotina</taxon>
        <taxon>Glomeromycetes</taxon>
        <taxon>Diversisporales</taxon>
        <taxon>Gigasporaceae</taxon>
        <taxon>Dentiscutata</taxon>
    </lineage>
</organism>
<accession>A0ACA9P762</accession>
<comment type="caution">
    <text evidence="1">The sequence shown here is derived from an EMBL/GenBank/DDBJ whole genome shotgun (WGS) entry which is preliminary data.</text>
</comment>
<protein>
    <submittedName>
        <fullName evidence="1">7099_t:CDS:1</fullName>
    </submittedName>
</protein>
<evidence type="ECO:0000313" key="2">
    <source>
        <dbReference type="Proteomes" id="UP000789702"/>
    </source>
</evidence>
<keyword evidence="2" id="KW-1185">Reference proteome</keyword>